<evidence type="ECO:0000313" key="3">
    <source>
        <dbReference type="Proteomes" id="UP001165082"/>
    </source>
</evidence>
<proteinExistence type="predicted"/>
<evidence type="ECO:0000256" key="1">
    <source>
        <dbReference type="SAM" id="MobiDB-lite"/>
    </source>
</evidence>
<feature type="region of interest" description="Disordered" evidence="1">
    <location>
        <begin position="1"/>
        <end position="33"/>
    </location>
</feature>
<keyword evidence="3" id="KW-1185">Reference proteome</keyword>
<sequence>MGNASTSKRNLSRGVRGKQKQKESKLSNKKKNIAAGLVHEYHDTTFAEAAECRDTFLDLFGSSQFHLNQE</sequence>
<dbReference type="EMBL" id="BRXZ01002610">
    <property type="protein sequence ID" value="GMH66245.1"/>
    <property type="molecule type" value="Genomic_DNA"/>
</dbReference>
<feature type="non-terminal residue" evidence="2">
    <location>
        <position position="1"/>
    </location>
</feature>
<protein>
    <submittedName>
        <fullName evidence="2">Uncharacterized protein</fullName>
    </submittedName>
</protein>
<accession>A0A9W7E5U7</accession>
<evidence type="ECO:0000313" key="2">
    <source>
        <dbReference type="EMBL" id="GMH66245.1"/>
    </source>
</evidence>
<organism evidence="2 3">
    <name type="scientific">Triparma retinervis</name>
    <dbReference type="NCBI Taxonomy" id="2557542"/>
    <lineage>
        <taxon>Eukaryota</taxon>
        <taxon>Sar</taxon>
        <taxon>Stramenopiles</taxon>
        <taxon>Ochrophyta</taxon>
        <taxon>Bolidophyceae</taxon>
        <taxon>Parmales</taxon>
        <taxon>Triparmaceae</taxon>
        <taxon>Triparma</taxon>
    </lineage>
</organism>
<name>A0A9W7E5U7_9STRA</name>
<dbReference type="Proteomes" id="UP001165082">
    <property type="component" value="Unassembled WGS sequence"/>
</dbReference>
<gene>
    <name evidence="2" type="ORF">TrRE_jg7414</name>
</gene>
<reference evidence="2" key="1">
    <citation type="submission" date="2022-07" db="EMBL/GenBank/DDBJ databases">
        <title>Genome analysis of Parmales, a sister group of diatoms, reveals the evolutionary specialization of diatoms from phago-mixotrophs to photoautotrophs.</title>
        <authorList>
            <person name="Ban H."/>
            <person name="Sato S."/>
            <person name="Yoshikawa S."/>
            <person name="Kazumasa Y."/>
            <person name="Nakamura Y."/>
            <person name="Ichinomiya M."/>
            <person name="Saitoh K."/>
            <person name="Sato N."/>
            <person name="Blanc-Mathieu R."/>
            <person name="Endo H."/>
            <person name="Kuwata A."/>
            <person name="Ogata H."/>
        </authorList>
    </citation>
    <scope>NUCLEOTIDE SEQUENCE</scope>
</reference>
<dbReference type="AlphaFoldDB" id="A0A9W7E5U7"/>
<comment type="caution">
    <text evidence="2">The sequence shown here is derived from an EMBL/GenBank/DDBJ whole genome shotgun (WGS) entry which is preliminary data.</text>
</comment>